<gene>
    <name evidence="4" type="ORF">STCU_03073</name>
</gene>
<name>S9W7H0_9TRYP</name>
<reference evidence="4 5" key="1">
    <citation type="journal article" date="2013" name="PLoS ONE">
        <title>Predicting the Proteins of Angomonas deanei, Strigomonas culicis and Their Respective Endosymbionts Reveals New Aspects of the Trypanosomatidae Family.</title>
        <authorList>
            <person name="Motta M.C."/>
            <person name="Martins A.C."/>
            <person name="de Souza S.S."/>
            <person name="Catta-Preta C.M."/>
            <person name="Silva R."/>
            <person name="Klein C.C."/>
            <person name="de Almeida L.G."/>
            <person name="de Lima Cunha O."/>
            <person name="Ciapina L.P."/>
            <person name="Brocchi M."/>
            <person name="Colabardini A.C."/>
            <person name="de Araujo Lima B."/>
            <person name="Machado C.R."/>
            <person name="de Almeida Soares C.M."/>
            <person name="Probst C.M."/>
            <person name="de Menezes C.B."/>
            <person name="Thompson C.E."/>
            <person name="Bartholomeu D.C."/>
            <person name="Gradia D.F."/>
            <person name="Pavoni D.P."/>
            <person name="Grisard E.C."/>
            <person name="Fantinatti-Garboggini F."/>
            <person name="Marchini F.K."/>
            <person name="Rodrigues-Luiz G.F."/>
            <person name="Wagner G."/>
            <person name="Goldman G.H."/>
            <person name="Fietto J.L."/>
            <person name="Elias M.C."/>
            <person name="Goldman M.H."/>
            <person name="Sagot M.F."/>
            <person name="Pereira M."/>
            <person name="Stoco P.H."/>
            <person name="de Mendonca-Neto R.P."/>
            <person name="Teixeira S.M."/>
            <person name="Maciel T.E."/>
            <person name="de Oliveira Mendes T.A."/>
            <person name="Urmenyi T.P."/>
            <person name="de Souza W."/>
            <person name="Schenkman S."/>
            <person name="de Vasconcelos A.T."/>
        </authorList>
    </citation>
    <scope>NUCLEOTIDE SEQUENCE [LARGE SCALE GENOMIC DNA]</scope>
</reference>
<sequence>MADVVDDPGRDADEEYIFNEYAMDDTLDLLRRLTTYYQSDFGLQRLVLVRDLCDTVRYAGFDETVRQVMPLLPSFAADSEPAVRQALVQQLHPLATFLIDAGREPGYQLVLSALLPVAFELLVDRNVEVGAVALQTIRQLASHVRAPDVQAHLLNVVTTLAHDERAEDYRVVAAELFSDLAPYFGAEVCATTVLPELELLSNDSSFSVRKAVAASLGAICGVAKDPLAQQTVINFFLGLCHDDIWGVRQACAASAEEVARALPPAARVEHIVPAFQHLLEDNSRWVRNRAHESLGRLLHALAPGDVTPKLLQLYTDMAFQSENNENELSEYCAFSFPAVVQVVGGARWEELQDAYATMLKDVQWKVRKTLAYSLHEVAALLGTELTERHLVVAFELLLRDLDDIKLGVVVRCDQFLQLVTPQTLDRLVPLLCHVPLESENWRLRNEVAKRIGDVAVLLSPTDATSFAAVIALVLRLLDDSVMEVRASTYQPAAAILQYLHEAGQTSLSNYAQTILELADRPSFQGRQMFAYVAQQAAELGADRLVEDLLLDGLLQLANDPVSNVRLVLEKVMTETFLPCPPGSTPPMKPTPVSPAPSAATTTATAAPPPKGGKSNRDKWRDHPKVREIMRLLAAQRNEDDARMAALAEQEERESAEAIAALAAASGATGTANHNPISSGAATGSRKEGAAAV</sequence>
<proteinExistence type="predicted"/>
<evidence type="ECO:0000256" key="3">
    <source>
        <dbReference type="SAM" id="MobiDB-lite"/>
    </source>
</evidence>
<feature type="compositionally biased region" description="Basic and acidic residues" evidence="3">
    <location>
        <begin position="614"/>
        <end position="623"/>
    </location>
</feature>
<keyword evidence="5" id="KW-1185">Reference proteome</keyword>
<feature type="repeat" description="HEAT" evidence="2">
    <location>
        <begin position="351"/>
        <end position="389"/>
    </location>
</feature>
<dbReference type="InterPro" id="IPR016024">
    <property type="entry name" value="ARM-type_fold"/>
</dbReference>
<feature type="compositionally biased region" description="Pro residues" evidence="3">
    <location>
        <begin position="579"/>
        <end position="594"/>
    </location>
</feature>
<dbReference type="Gene3D" id="1.25.10.10">
    <property type="entry name" value="Leucine-rich Repeat Variant"/>
    <property type="match status" value="1"/>
</dbReference>
<feature type="repeat" description="HEAT" evidence="2">
    <location>
        <begin position="114"/>
        <end position="152"/>
    </location>
</feature>
<dbReference type="InterPro" id="IPR051023">
    <property type="entry name" value="PP2A_Regulatory_Subunit_A"/>
</dbReference>
<dbReference type="PROSITE" id="PS50077">
    <property type="entry name" value="HEAT_REPEAT"/>
    <property type="match status" value="6"/>
</dbReference>
<feature type="repeat" description="HEAT" evidence="2">
    <location>
        <begin position="193"/>
        <end position="231"/>
    </location>
</feature>
<feature type="compositionally biased region" description="Polar residues" evidence="3">
    <location>
        <begin position="672"/>
        <end position="681"/>
    </location>
</feature>
<dbReference type="EMBL" id="ATMH01003073">
    <property type="protein sequence ID" value="EPY31950.1"/>
    <property type="molecule type" value="Genomic_DNA"/>
</dbReference>
<dbReference type="SUPFAM" id="SSF48371">
    <property type="entry name" value="ARM repeat"/>
    <property type="match status" value="1"/>
</dbReference>
<dbReference type="FunFam" id="1.25.10.10:FF:000514">
    <property type="entry name" value="HEAT repeats/HEAT repeat, putative"/>
    <property type="match status" value="1"/>
</dbReference>
<feature type="repeat" description="HEAT" evidence="2">
    <location>
        <begin position="68"/>
        <end position="98"/>
    </location>
</feature>
<feature type="compositionally biased region" description="Low complexity" evidence="3">
    <location>
        <begin position="595"/>
        <end position="605"/>
    </location>
</feature>
<dbReference type="InterPro" id="IPR021133">
    <property type="entry name" value="HEAT_type_2"/>
</dbReference>
<feature type="region of interest" description="Disordered" evidence="3">
    <location>
        <begin position="579"/>
        <end position="623"/>
    </location>
</feature>
<dbReference type="PANTHER" id="PTHR10648">
    <property type="entry name" value="SERINE/THREONINE-PROTEIN PHOSPHATASE PP2A 65 KDA REGULATORY SUBUNIT"/>
    <property type="match status" value="1"/>
</dbReference>
<dbReference type="InterPro" id="IPR011989">
    <property type="entry name" value="ARM-like"/>
</dbReference>
<comment type="caution">
    <text evidence="4">The sequence shown here is derived from an EMBL/GenBank/DDBJ whole genome shotgun (WGS) entry which is preliminary data.</text>
</comment>
<dbReference type="OrthoDB" id="340346at2759"/>
<evidence type="ECO:0000256" key="1">
    <source>
        <dbReference type="ARBA" id="ARBA00022737"/>
    </source>
</evidence>
<evidence type="ECO:0000313" key="4">
    <source>
        <dbReference type="EMBL" id="EPY31950.1"/>
    </source>
</evidence>
<feature type="repeat" description="HEAT" evidence="2">
    <location>
        <begin position="153"/>
        <end position="192"/>
    </location>
</feature>
<dbReference type="Proteomes" id="UP000015354">
    <property type="component" value="Unassembled WGS sequence"/>
</dbReference>
<dbReference type="GO" id="GO:0005737">
    <property type="term" value="C:cytoplasm"/>
    <property type="evidence" value="ECO:0007669"/>
    <property type="project" value="TreeGrafter"/>
</dbReference>
<accession>S9W7H0</accession>
<feature type="repeat" description="HEAT" evidence="2">
    <location>
        <begin position="271"/>
        <end position="309"/>
    </location>
</feature>
<organism evidence="4 5">
    <name type="scientific">Strigomonas culicis</name>
    <dbReference type="NCBI Taxonomy" id="28005"/>
    <lineage>
        <taxon>Eukaryota</taxon>
        <taxon>Discoba</taxon>
        <taxon>Euglenozoa</taxon>
        <taxon>Kinetoplastea</taxon>
        <taxon>Metakinetoplastina</taxon>
        <taxon>Trypanosomatida</taxon>
        <taxon>Trypanosomatidae</taxon>
        <taxon>Strigomonadinae</taxon>
        <taxon>Strigomonas</taxon>
    </lineage>
</organism>
<feature type="region of interest" description="Disordered" evidence="3">
    <location>
        <begin position="665"/>
        <end position="692"/>
    </location>
</feature>
<dbReference type="GO" id="GO:0019888">
    <property type="term" value="F:protein phosphatase regulator activity"/>
    <property type="evidence" value="ECO:0007669"/>
    <property type="project" value="TreeGrafter"/>
</dbReference>
<keyword evidence="1" id="KW-0677">Repeat</keyword>
<protein>
    <submittedName>
        <fullName evidence="4">Serine/threonine-protein phosphatase 4 regulatory subunit 1</fullName>
    </submittedName>
</protein>
<evidence type="ECO:0000313" key="5">
    <source>
        <dbReference type="Proteomes" id="UP000015354"/>
    </source>
</evidence>
<dbReference type="PANTHER" id="PTHR10648:SF1">
    <property type="entry name" value="SERINE_THREONINE-PROTEIN PHOSPHATASE 4 REGULATORY SUBUNIT 1"/>
    <property type="match status" value="1"/>
</dbReference>
<evidence type="ECO:0000256" key="2">
    <source>
        <dbReference type="PROSITE-ProRule" id="PRU00103"/>
    </source>
</evidence>
<dbReference type="AlphaFoldDB" id="S9W7H0"/>